<evidence type="ECO:0000256" key="10">
    <source>
        <dbReference type="SAM" id="MobiDB-lite"/>
    </source>
</evidence>
<keyword evidence="5 9" id="KW-0560">Oxidoreductase</keyword>
<accession>A0A9W7ZTE5</accession>
<keyword evidence="9" id="KW-0963">Cytoplasm</keyword>
<feature type="binding site" evidence="9">
    <location>
        <position position="228"/>
    </location>
    <ligand>
        <name>Fe cation</name>
        <dbReference type="ChEBI" id="CHEBI:24875"/>
        <label>2</label>
    </ligand>
</feature>
<evidence type="ECO:0000256" key="3">
    <source>
        <dbReference type="ARBA" id="ARBA00022723"/>
    </source>
</evidence>
<proteinExistence type="inferred from homology"/>
<sequence>MVNTFIERNVADWKPTHKKLAELLLDPKTPLFQRYRALFSLKNLADKPSVDIIIQCLREEKESDLLLHELTYCLGQMKSKDAINVLCETMADPSLHAMVRHEAAESLGAISQLDTIPELEKFLNDDCKPLADTCLLAIEKIKYDHSPDKQKEDPAPEEAVHTSIDPVPATTNTKSIAELRTMLCDQEAPLWKRYRALFALRDINNDDAVHALAEAMETDVVSSLLRHEIGFVFGEMQNPASVPSLSRVLANTKEEPMVRHEAAEALGSVATPEVFEILKKFTDDPVKIVRDSCIVALDMFDYEQSGEFQYAIVPKEGEGEKAF</sequence>
<dbReference type="GO" id="GO:0005737">
    <property type="term" value="C:cytoplasm"/>
    <property type="evidence" value="ECO:0007669"/>
    <property type="project" value="UniProtKB-SubCell"/>
</dbReference>
<comment type="subcellular location">
    <subcellularLocation>
        <location evidence="9">Cytoplasm</location>
    </subcellularLocation>
    <subcellularLocation>
        <location evidence="9">Nucleus</location>
    </subcellularLocation>
</comment>
<evidence type="ECO:0000256" key="2">
    <source>
        <dbReference type="ARBA" id="ARBA00005041"/>
    </source>
</evidence>
<dbReference type="InterPro" id="IPR004155">
    <property type="entry name" value="PBS_lyase_HEAT"/>
</dbReference>
<dbReference type="SUPFAM" id="SSF48371">
    <property type="entry name" value="ARM repeat"/>
    <property type="match status" value="1"/>
</dbReference>
<comment type="caution">
    <text evidence="11">The sequence shown here is derived from an EMBL/GenBank/DDBJ whole genome shotgun (WGS) entry which is preliminary data.</text>
</comment>
<dbReference type="GO" id="GO:0005634">
    <property type="term" value="C:nucleus"/>
    <property type="evidence" value="ECO:0007669"/>
    <property type="project" value="UniProtKB-SubCell"/>
</dbReference>
<protein>
    <recommendedName>
        <fullName evidence="9">Deoxyhypusine hydroxylase</fullName>
        <shortName evidence="9">DOHH</shortName>
        <ecNumber evidence="9">1.14.99.29</ecNumber>
    </recommendedName>
    <alternativeName>
        <fullName evidence="9">Deoxyhypusine dioxygenase</fullName>
    </alternativeName>
    <alternativeName>
        <fullName evidence="9">Deoxyhypusine monooxygenase</fullName>
    </alternativeName>
</protein>
<feature type="binding site" evidence="9">
    <location>
        <position position="261"/>
    </location>
    <ligand>
        <name>Fe cation</name>
        <dbReference type="ChEBI" id="CHEBI:24875"/>
        <label>2</label>
    </ligand>
</feature>
<dbReference type="PANTHER" id="PTHR12697">
    <property type="entry name" value="PBS LYASE HEAT-LIKE PROTEIN"/>
    <property type="match status" value="1"/>
</dbReference>
<evidence type="ECO:0000256" key="1">
    <source>
        <dbReference type="ARBA" id="ARBA00000068"/>
    </source>
</evidence>
<name>A0A9W7ZTE5_9FUNG</name>
<keyword evidence="4" id="KW-0677">Repeat</keyword>
<dbReference type="GO" id="GO:0046872">
    <property type="term" value="F:metal ion binding"/>
    <property type="evidence" value="ECO:0007669"/>
    <property type="project" value="UniProtKB-KW"/>
</dbReference>
<keyword evidence="12" id="KW-1185">Reference proteome</keyword>
<feature type="region of interest" description="Disordered" evidence="10">
    <location>
        <begin position="146"/>
        <end position="168"/>
    </location>
</feature>
<dbReference type="AlphaFoldDB" id="A0A9W7ZTE5"/>
<evidence type="ECO:0000256" key="8">
    <source>
        <dbReference type="ARBA" id="ARBA00023256"/>
    </source>
</evidence>
<dbReference type="InterPro" id="IPR016024">
    <property type="entry name" value="ARM-type_fold"/>
</dbReference>
<comment type="catalytic activity">
    <reaction evidence="1 9">
        <text>[eIF5A protein]-deoxyhypusine + AH2 + O2 = [eIF5A protein]-hypusine + A + H2O</text>
        <dbReference type="Rhea" id="RHEA:14101"/>
        <dbReference type="Rhea" id="RHEA-COMP:10144"/>
        <dbReference type="Rhea" id="RHEA-COMP:12592"/>
        <dbReference type="ChEBI" id="CHEBI:13193"/>
        <dbReference type="ChEBI" id="CHEBI:15377"/>
        <dbReference type="ChEBI" id="CHEBI:15379"/>
        <dbReference type="ChEBI" id="CHEBI:17499"/>
        <dbReference type="ChEBI" id="CHEBI:82657"/>
        <dbReference type="ChEBI" id="CHEBI:91175"/>
        <dbReference type="EC" id="1.14.99.29"/>
    </reaction>
</comment>
<reference evidence="11" key="1">
    <citation type="submission" date="2022-07" db="EMBL/GenBank/DDBJ databases">
        <title>Phylogenomic reconstructions and comparative analyses of Kickxellomycotina fungi.</title>
        <authorList>
            <person name="Reynolds N.K."/>
            <person name="Stajich J.E."/>
            <person name="Barry K."/>
            <person name="Grigoriev I.V."/>
            <person name="Crous P."/>
            <person name="Smith M.E."/>
        </authorList>
    </citation>
    <scope>NUCLEOTIDE SEQUENCE</scope>
    <source>
        <strain evidence="11">NBRC 100468</strain>
    </source>
</reference>
<feature type="binding site" evidence="9">
    <location>
        <position position="102"/>
    </location>
    <ligand>
        <name>Fe cation</name>
        <dbReference type="ChEBI" id="CHEBI:24875"/>
        <label>1</label>
    </ligand>
</feature>
<dbReference type="FunFam" id="1.25.10.10:FF:000099">
    <property type="entry name" value="Deoxyhypusine hydroxylase"/>
    <property type="match status" value="1"/>
</dbReference>
<evidence type="ECO:0000313" key="11">
    <source>
        <dbReference type="EMBL" id="KAJ1913111.1"/>
    </source>
</evidence>
<feature type="binding site" evidence="9">
    <location>
        <position position="101"/>
    </location>
    <ligand>
        <name>Fe cation</name>
        <dbReference type="ChEBI" id="CHEBI:24875"/>
        <label>1</label>
    </ligand>
</feature>
<dbReference type="PANTHER" id="PTHR12697:SF5">
    <property type="entry name" value="DEOXYHYPUSINE HYDROXYLASE"/>
    <property type="match status" value="1"/>
</dbReference>
<evidence type="ECO:0000313" key="12">
    <source>
        <dbReference type="Proteomes" id="UP001150538"/>
    </source>
</evidence>
<comment type="function">
    <text evidence="9">Catalyzes the hydroxylation of the N(6)-(4-aminobutyl)-L-lysine intermediate to form hypusine, an essential post-translational modification only found in mature eIF-5A factor.</text>
</comment>
<organism evidence="11 12">
    <name type="scientific">Mycoemilia scoparia</name>
    <dbReference type="NCBI Taxonomy" id="417184"/>
    <lineage>
        <taxon>Eukaryota</taxon>
        <taxon>Fungi</taxon>
        <taxon>Fungi incertae sedis</taxon>
        <taxon>Zoopagomycota</taxon>
        <taxon>Kickxellomycotina</taxon>
        <taxon>Kickxellomycetes</taxon>
        <taxon>Kickxellales</taxon>
        <taxon>Kickxellaceae</taxon>
        <taxon>Mycoemilia</taxon>
    </lineage>
</organism>
<keyword evidence="8 9" id="KW-0386">Hypusine biosynthesis</keyword>
<dbReference type="Gene3D" id="1.25.10.10">
    <property type="entry name" value="Leucine-rich Repeat Variant"/>
    <property type="match status" value="2"/>
</dbReference>
<gene>
    <name evidence="9 11" type="primary">LIA1</name>
    <name evidence="11" type="ORF">H4219_005350</name>
</gene>
<keyword evidence="6 9" id="KW-0408">Iron</keyword>
<keyword evidence="9" id="KW-0539">Nucleus</keyword>
<dbReference type="EC" id="1.14.99.29" evidence="9"/>
<dbReference type="GO" id="GO:0019135">
    <property type="term" value="F:deoxyhypusine monooxygenase activity"/>
    <property type="evidence" value="ECO:0007669"/>
    <property type="project" value="UniProtKB-UniRule"/>
</dbReference>
<evidence type="ECO:0000256" key="4">
    <source>
        <dbReference type="ARBA" id="ARBA00022737"/>
    </source>
</evidence>
<dbReference type="InterPro" id="IPR011989">
    <property type="entry name" value="ARM-like"/>
</dbReference>
<evidence type="ECO:0000256" key="7">
    <source>
        <dbReference type="ARBA" id="ARBA00023033"/>
    </source>
</evidence>
<dbReference type="OrthoDB" id="421002at2759"/>
<dbReference type="InterPro" id="IPR027517">
    <property type="entry name" value="Deoxyhypusine_hydroxylase"/>
</dbReference>
<evidence type="ECO:0000256" key="9">
    <source>
        <dbReference type="HAMAP-Rule" id="MF_03101"/>
    </source>
</evidence>
<evidence type="ECO:0000256" key="6">
    <source>
        <dbReference type="ARBA" id="ARBA00023004"/>
    </source>
</evidence>
<feature type="binding site" evidence="9">
    <location>
        <position position="260"/>
    </location>
    <ligand>
        <name>Fe cation</name>
        <dbReference type="ChEBI" id="CHEBI:24875"/>
        <label>2</label>
    </ligand>
</feature>
<dbReference type="SMART" id="SM00567">
    <property type="entry name" value="EZ_HEAT"/>
    <property type="match status" value="6"/>
</dbReference>
<dbReference type="Proteomes" id="UP001150538">
    <property type="component" value="Unassembled WGS sequence"/>
</dbReference>
<feature type="binding site" evidence="9">
    <location>
        <position position="69"/>
    </location>
    <ligand>
        <name>Fe cation</name>
        <dbReference type="ChEBI" id="CHEBI:24875"/>
        <label>1</label>
    </ligand>
</feature>
<evidence type="ECO:0000256" key="5">
    <source>
        <dbReference type="ARBA" id="ARBA00023002"/>
    </source>
</evidence>
<keyword evidence="7 9" id="KW-0503">Monooxygenase</keyword>
<comment type="cofactor">
    <cofactor evidence="9">
        <name>Fe(2+)</name>
        <dbReference type="ChEBI" id="CHEBI:29033"/>
    </cofactor>
    <text evidence="9">Binds 2 Fe(2+) ions per subunit.</text>
</comment>
<keyword evidence="3 9" id="KW-0479">Metal-binding</keyword>
<feature type="binding site" evidence="9">
    <location>
        <position position="68"/>
    </location>
    <ligand>
        <name>Fe cation</name>
        <dbReference type="ChEBI" id="CHEBI:24875"/>
        <label>1</label>
    </ligand>
</feature>
<comment type="pathway">
    <text evidence="2 9">Protein modification; eIF5A hypusination.</text>
</comment>
<feature type="binding site" evidence="9">
    <location>
        <position position="227"/>
    </location>
    <ligand>
        <name>Fe cation</name>
        <dbReference type="ChEBI" id="CHEBI:24875"/>
        <label>2</label>
    </ligand>
</feature>
<comment type="similarity">
    <text evidence="9">Belongs to the deoxyhypusine hydroxylase family.</text>
</comment>
<feature type="compositionally biased region" description="Basic and acidic residues" evidence="10">
    <location>
        <begin position="146"/>
        <end position="160"/>
    </location>
</feature>
<dbReference type="EMBL" id="JANBPU010000286">
    <property type="protein sequence ID" value="KAJ1913111.1"/>
    <property type="molecule type" value="Genomic_DNA"/>
</dbReference>
<dbReference type="HAMAP" id="MF_03101">
    <property type="entry name" value="Deoxyhypusine_hydroxylase"/>
    <property type="match status" value="1"/>
</dbReference>
<dbReference type="Pfam" id="PF13646">
    <property type="entry name" value="HEAT_2"/>
    <property type="match status" value="2"/>
</dbReference>
<dbReference type="Pfam" id="PF03130">
    <property type="entry name" value="HEAT_PBS"/>
    <property type="match status" value="1"/>
</dbReference>